<dbReference type="SUPFAM" id="SSF55194">
    <property type="entry name" value="Ribosome recycling factor, RRF"/>
    <property type="match status" value="1"/>
</dbReference>
<dbReference type="Gene3D" id="3.30.1360.40">
    <property type="match status" value="1"/>
</dbReference>
<dbReference type="FunFam" id="1.10.132.20:FF:000001">
    <property type="entry name" value="Ribosome-recycling factor"/>
    <property type="match status" value="1"/>
</dbReference>
<gene>
    <name evidence="5" type="primary">frr</name>
    <name evidence="7" type="ORF">B7R25_05015</name>
</gene>
<evidence type="ECO:0000256" key="3">
    <source>
        <dbReference type="ARBA" id="ARBA00022490"/>
    </source>
</evidence>
<comment type="subcellular location">
    <subcellularLocation>
        <location evidence="1 5">Cytoplasm</location>
    </subcellularLocation>
</comment>
<comment type="similarity">
    <text evidence="2 5">Belongs to the RRF family.</text>
</comment>
<dbReference type="GO" id="GO:0043023">
    <property type="term" value="F:ribosomal large subunit binding"/>
    <property type="evidence" value="ECO:0007669"/>
    <property type="project" value="TreeGrafter"/>
</dbReference>
<dbReference type="InterPro" id="IPR023584">
    <property type="entry name" value="Ribosome_recyc_fac_dom"/>
</dbReference>
<evidence type="ECO:0000256" key="4">
    <source>
        <dbReference type="ARBA" id="ARBA00022917"/>
    </source>
</evidence>
<comment type="caution">
    <text evidence="7">The sequence shown here is derived from an EMBL/GenBank/DDBJ whole genome shotgun (WGS) entry which is preliminary data.</text>
</comment>
<evidence type="ECO:0000313" key="8">
    <source>
        <dbReference type="Proteomes" id="UP000257080"/>
    </source>
</evidence>
<dbReference type="CDD" id="cd00520">
    <property type="entry name" value="RRF"/>
    <property type="match status" value="1"/>
</dbReference>
<dbReference type="AlphaFoldDB" id="A0A3E0WDV2"/>
<keyword evidence="4 5" id="KW-0648">Protein biosynthesis</keyword>
<sequence length="184" mass="20478">MIADVLTDAAERMRKALESTKDDFATVRTGRANPALFQKLLVDYYGSPTPLEQLASLQNPEARTILVTPYDKGALRDIEQALRDMPNLGANPTNDGTIIRVTLPDLTEERRREFVKVVKGKAEDGKVSVRNIRRKAKDDLDALKSEVGDDEVARAEKELEASTRATVDAIDDALKRKESELLEI</sequence>
<dbReference type="NCBIfam" id="TIGR00496">
    <property type="entry name" value="frr"/>
    <property type="match status" value="1"/>
</dbReference>
<dbReference type="HAMAP" id="MF_00040">
    <property type="entry name" value="RRF"/>
    <property type="match status" value="1"/>
</dbReference>
<feature type="domain" description="Ribosome recycling factor" evidence="6">
    <location>
        <begin position="21"/>
        <end position="182"/>
    </location>
</feature>
<dbReference type="OrthoDB" id="9804006at2"/>
<dbReference type="RefSeq" id="WP_116417874.1">
    <property type="nucleotide sequence ID" value="NZ_NBXC01000012.1"/>
</dbReference>
<dbReference type="InterPro" id="IPR002661">
    <property type="entry name" value="Ribosome_recyc_fac"/>
</dbReference>
<reference evidence="7 8" key="1">
    <citation type="submission" date="2017-04" db="EMBL/GenBank/DDBJ databases">
        <title>Comparative genome analysis of Subtercola boreus.</title>
        <authorList>
            <person name="Cho Y.-J."/>
            <person name="Cho A."/>
            <person name="Kim O.-S."/>
            <person name="Lee J.-I."/>
        </authorList>
    </citation>
    <scope>NUCLEOTIDE SEQUENCE [LARGE SCALE GENOMIC DNA]</scope>
    <source>
        <strain evidence="7 8">P28004</strain>
    </source>
</reference>
<dbReference type="FunFam" id="3.30.1360.40:FF:000001">
    <property type="entry name" value="Ribosome-recycling factor"/>
    <property type="match status" value="1"/>
</dbReference>
<accession>A0A3E0WDV2</accession>
<evidence type="ECO:0000259" key="6">
    <source>
        <dbReference type="Pfam" id="PF01765"/>
    </source>
</evidence>
<dbReference type="PANTHER" id="PTHR20982:SF3">
    <property type="entry name" value="MITOCHONDRIAL RIBOSOME RECYCLING FACTOR PSEUDO 1"/>
    <property type="match status" value="1"/>
</dbReference>
<evidence type="ECO:0000256" key="2">
    <source>
        <dbReference type="ARBA" id="ARBA00005912"/>
    </source>
</evidence>
<protein>
    <recommendedName>
        <fullName evidence="5">Ribosome-recycling factor</fullName>
        <shortName evidence="5">RRF</shortName>
    </recommendedName>
    <alternativeName>
        <fullName evidence="5">Ribosome-releasing factor</fullName>
    </alternativeName>
</protein>
<dbReference type="EMBL" id="NBXE01000017">
    <property type="protein sequence ID" value="RFA28080.1"/>
    <property type="molecule type" value="Genomic_DNA"/>
</dbReference>
<organism evidence="7 8">
    <name type="scientific">Subtercola boreus</name>
    <dbReference type="NCBI Taxonomy" id="120213"/>
    <lineage>
        <taxon>Bacteria</taxon>
        <taxon>Bacillati</taxon>
        <taxon>Actinomycetota</taxon>
        <taxon>Actinomycetes</taxon>
        <taxon>Micrococcales</taxon>
        <taxon>Microbacteriaceae</taxon>
        <taxon>Subtercola</taxon>
    </lineage>
</organism>
<name>A0A3E0WDV2_9MICO</name>
<dbReference type="Pfam" id="PF01765">
    <property type="entry name" value="RRF"/>
    <property type="match status" value="1"/>
</dbReference>
<dbReference type="Gene3D" id="1.10.132.20">
    <property type="entry name" value="Ribosome-recycling factor"/>
    <property type="match status" value="1"/>
</dbReference>
<evidence type="ECO:0000256" key="1">
    <source>
        <dbReference type="ARBA" id="ARBA00004496"/>
    </source>
</evidence>
<evidence type="ECO:0000256" key="5">
    <source>
        <dbReference type="HAMAP-Rule" id="MF_00040"/>
    </source>
</evidence>
<dbReference type="Proteomes" id="UP000257080">
    <property type="component" value="Unassembled WGS sequence"/>
</dbReference>
<comment type="function">
    <text evidence="5">Responsible for the release of ribosomes from messenger RNA at the termination of protein biosynthesis. May increase the efficiency of translation by recycling ribosomes from one round of translation to another.</text>
</comment>
<dbReference type="GO" id="GO:0006415">
    <property type="term" value="P:translational termination"/>
    <property type="evidence" value="ECO:0007669"/>
    <property type="project" value="UniProtKB-UniRule"/>
</dbReference>
<dbReference type="InterPro" id="IPR036191">
    <property type="entry name" value="RRF_sf"/>
</dbReference>
<evidence type="ECO:0000313" key="7">
    <source>
        <dbReference type="EMBL" id="RFA28080.1"/>
    </source>
</evidence>
<keyword evidence="3 5" id="KW-0963">Cytoplasm</keyword>
<dbReference type="GO" id="GO:0005737">
    <property type="term" value="C:cytoplasm"/>
    <property type="evidence" value="ECO:0007669"/>
    <property type="project" value="UniProtKB-SubCell"/>
</dbReference>
<dbReference type="PANTHER" id="PTHR20982">
    <property type="entry name" value="RIBOSOME RECYCLING FACTOR"/>
    <property type="match status" value="1"/>
</dbReference>
<proteinExistence type="inferred from homology"/>